<organism evidence="2 3">
    <name type="scientific">Lasallia pustulata</name>
    <dbReference type="NCBI Taxonomy" id="136370"/>
    <lineage>
        <taxon>Eukaryota</taxon>
        <taxon>Fungi</taxon>
        <taxon>Dikarya</taxon>
        <taxon>Ascomycota</taxon>
        <taxon>Pezizomycotina</taxon>
        <taxon>Lecanoromycetes</taxon>
        <taxon>OSLEUM clade</taxon>
        <taxon>Umbilicariomycetidae</taxon>
        <taxon>Umbilicariales</taxon>
        <taxon>Umbilicariaceae</taxon>
        <taxon>Lasallia</taxon>
    </lineage>
</organism>
<comment type="caution">
    <text evidence="2">The sequence shown here is derived from an EMBL/GenBank/DDBJ whole genome shotgun (WGS) entry which is preliminary data.</text>
</comment>
<dbReference type="EMBL" id="VXIT01000010">
    <property type="protein sequence ID" value="KAA6409699.1"/>
    <property type="molecule type" value="Genomic_DNA"/>
</dbReference>
<evidence type="ECO:0000256" key="1">
    <source>
        <dbReference type="SAM" id="MobiDB-lite"/>
    </source>
</evidence>
<feature type="region of interest" description="Disordered" evidence="1">
    <location>
        <begin position="113"/>
        <end position="144"/>
    </location>
</feature>
<evidence type="ECO:0000313" key="3">
    <source>
        <dbReference type="Proteomes" id="UP000324767"/>
    </source>
</evidence>
<accession>A0A5M8PJT2</accession>
<evidence type="ECO:0000313" key="2">
    <source>
        <dbReference type="EMBL" id="KAA6409699.1"/>
    </source>
</evidence>
<name>A0A5M8PJT2_9LECA</name>
<proteinExistence type="predicted"/>
<sequence>MACKRRDIRLIPLRFACTAGGLHQRRPWFYTCANPGLSPATHFDCILRLTQLRMPWHWRTCGRITASFLMHAKRGSGTAEWRISRRARHKGLEGHGTLRYSCQRCGYAQGTRNRKAASRGGVGEPADDHTAHARKNVSTAVSTTPATQHCGIHFRDAATRKELRIAKPQAADEVESRRSTTRSIYAHKYVSTADTTTPVIQHCGMPFRDAATGKELGIAKPQAADWVRGQRLIIRSTYA</sequence>
<dbReference type="AlphaFoldDB" id="A0A5M8PJT2"/>
<reference evidence="2 3" key="1">
    <citation type="submission" date="2019-09" db="EMBL/GenBank/DDBJ databases">
        <title>The hologenome of the rock-dwelling lichen Lasallia pustulata.</title>
        <authorList>
            <person name="Greshake Tzovaras B."/>
            <person name="Segers F."/>
            <person name="Bicker A."/>
            <person name="Dal Grande F."/>
            <person name="Otte J."/>
            <person name="Hankeln T."/>
            <person name="Schmitt I."/>
            <person name="Ebersberger I."/>
        </authorList>
    </citation>
    <scope>NUCLEOTIDE SEQUENCE [LARGE SCALE GENOMIC DNA]</scope>
    <source>
        <strain evidence="2">A1-1</strain>
    </source>
</reference>
<protein>
    <submittedName>
        <fullName evidence="2">Uncharacterized protein</fullName>
    </submittedName>
</protein>
<dbReference type="Proteomes" id="UP000324767">
    <property type="component" value="Unassembled WGS sequence"/>
</dbReference>
<gene>
    <name evidence="2" type="ORF">FRX48_06311</name>
</gene>